<evidence type="ECO:0000256" key="2">
    <source>
        <dbReference type="ARBA" id="ARBA00008016"/>
    </source>
</evidence>
<evidence type="ECO:0000256" key="9">
    <source>
        <dbReference type="ARBA" id="ARBA00023125"/>
    </source>
</evidence>
<name>A0ABW8TGP4_9CLOT</name>
<dbReference type="PROSITE" id="PS00618">
    <property type="entry name" value="RECF_2"/>
    <property type="match status" value="1"/>
</dbReference>
<accession>A0ABW8TGP4</accession>
<evidence type="ECO:0000256" key="5">
    <source>
        <dbReference type="ARBA" id="ARBA00022705"/>
    </source>
</evidence>
<evidence type="ECO:0000313" key="16">
    <source>
        <dbReference type="Proteomes" id="UP001623592"/>
    </source>
</evidence>
<dbReference type="RefSeq" id="WP_406786764.1">
    <property type="nucleotide sequence ID" value="NZ_JBJIAA010000005.1"/>
</dbReference>
<reference evidence="15 16" key="1">
    <citation type="submission" date="2024-11" db="EMBL/GenBank/DDBJ databases">
        <authorList>
            <person name="Heng Y.C."/>
            <person name="Lim A.C.H."/>
            <person name="Lee J.K.Y."/>
            <person name="Kittelmann S."/>
        </authorList>
    </citation>
    <scope>NUCLEOTIDE SEQUENCE [LARGE SCALE GENOMIC DNA]</scope>
    <source>
        <strain evidence="15 16">WILCCON 0114</strain>
    </source>
</reference>
<dbReference type="Proteomes" id="UP001623592">
    <property type="component" value="Unassembled WGS sequence"/>
</dbReference>
<dbReference type="NCBIfam" id="TIGR00611">
    <property type="entry name" value="recf"/>
    <property type="match status" value="1"/>
</dbReference>
<evidence type="ECO:0000256" key="3">
    <source>
        <dbReference type="ARBA" id="ARBA00020170"/>
    </source>
</evidence>
<feature type="domain" description="RecF/RecN/SMC N-terminal" evidence="14">
    <location>
        <begin position="2"/>
        <end position="328"/>
    </location>
</feature>
<evidence type="ECO:0000256" key="10">
    <source>
        <dbReference type="ARBA" id="ARBA00023204"/>
    </source>
</evidence>
<evidence type="ECO:0000259" key="14">
    <source>
        <dbReference type="Pfam" id="PF02463"/>
    </source>
</evidence>
<keyword evidence="16" id="KW-1185">Reference proteome</keyword>
<organism evidence="15 16">
    <name type="scientific">Clostridium neuense</name>
    <dbReference type="NCBI Taxonomy" id="1728934"/>
    <lineage>
        <taxon>Bacteria</taxon>
        <taxon>Bacillati</taxon>
        <taxon>Bacillota</taxon>
        <taxon>Clostridia</taxon>
        <taxon>Eubacteriales</taxon>
        <taxon>Clostridiaceae</taxon>
        <taxon>Clostridium</taxon>
    </lineage>
</organism>
<dbReference type="InterPro" id="IPR042174">
    <property type="entry name" value="RecF_2"/>
</dbReference>
<dbReference type="HAMAP" id="MF_00365">
    <property type="entry name" value="RecF"/>
    <property type="match status" value="1"/>
</dbReference>
<proteinExistence type="inferred from homology"/>
<dbReference type="InterPro" id="IPR027417">
    <property type="entry name" value="P-loop_NTPase"/>
</dbReference>
<keyword evidence="6 12" id="KW-0547">Nucleotide-binding</keyword>
<feature type="binding site" evidence="12">
    <location>
        <begin position="30"/>
        <end position="37"/>
    </location>
    <ligand>
        <name>ATP</name>
        <dbReference type="ChEBI" id="CHEBI:30616"/>
    </ligand>
</feature>
<dbReference type="EMBL" id="JBJIAA010000005">
    <property type="protein sequence ID" value="MFL0250094.1"/>
    <property type="molecule type" value="Genomic_DNA"/>
</dbReference>
<dbReference type="PANTHER" id="PTHR32182:SF0">
    <property type="entry name" value="DNA REPLICATION AND REPAIR PROTEIN RECF"/>
    <property type="match status" value="1"/>
</dbReference>
<evidence type="ECO:0000256" key="8">
    <source>
        <dbReference type="ARBA" id="ARBA00022840"/>
    </source>
</evidence>
<comment type="function">
    <text evidence="12 13">The RecF protein is involved in DNA metabolism; it is required for DNA replication and normal SOS inducibility. RecF binds preferentially to single-stranded, linear DNA. It also seems to bind ATP.</text>
</comment>
<evidence type="ECO:0000256" key="6">
    <source>
        <dbReference type="ARBA" id="ARBA00022741"/>
    </source>
</evidence>
<keyword evidence="9 12" id="KW-0238">DNA-binding</keyword>
<keyword evidence="7 12" id="KW-0227">DNA damage</keyword>
<keyword evidence="8 12" id="KW-0067">ATP-binding</keyword>
<dbReference type="CDD" id="cd03242">
    <property type="entry name" value="ABC_RecF"/>
    <property type="match status" value="1"/>
</dbReference>
<dbReference type="InterPro" id="IPR001238">
    <property type="entry name" value="DNA-binding_RecF"/>
</dbReference>
<protein>
    <recommendedName>
        <fullName evidence="3 12">DNA replication and repair protein RecF</fullName>
    </recommendedName>
</protein>
<keyword evidence="4 12" id="KW-0963">Cytoplasm</keyword>
<evidence type="ECO:0000256" key="13">
    <source>
        <dbReference type="RuleBase" id="RU000578"/>
    </source>
</evidence>
<evidence type="ECO:0000256" key="12">
    <source>
        <dbReference type="HAMAP-Rule" id="MF_00365"/>
    </source>
</evidence>
<evidence type="ECO:0000256" key="4">
    <source>
        <dbReference type="ARBA" id="ARBA00022490"/>
    </source>
</evidence>
<evidence type="ECO:0000256" key="1">
    <source>
        <dbReference type="ARBA" id="ARBA00004496"/>
    </source>
</evidence>
<dbReference type="PANTHER" id="PTHR32182">
    <property type="entry name" value="DNA REPLICATION AND REPAIR PROTEIN RECF"/>
    <property type="match status" value="1"/>
</dbReference>
<dbReference type="PROSITE" id="PS00617">
    <property type="entry name" value="RECF_1"/>
    <property type="match status" value="1"/>
</dbReference>
<dbReference type="InterPro" id="IPR018078">
    <property type="entry name" value="DNA-binding_RecF_CS"/>
</dbReference>
<evidence type="ECO:0000313" key="15">
    <source>
        <dbReference type="EMBL" id="MFL0250094.1"/>
    </source>
</evidence>
<comment type="caution">
    <text evidence="15">The sequence shown here is derived from an EMBL/GenBank/DDBJ whole genome shotgun (WGS) entry which is preliminary data.</text>
</comment>
<dbReference type="Pfam" id="PF02463">
    <property type="entry name" value="SMC_N"/>
    <property type="match status" value="1"/>
</dbReference>
<keyword evidence="10 12" id="KW-0234">DNA repair</keyword>
<dbReference type="SUPFAM" id="SSF52540">
    <property type="entry name" value="P-loop containing nucleoside triphosphate hydrolases"/>
    <property type="match status" value="1"/>
</dbReference>
<keyword evidence="5 12" id="KW-0235">DNA replication</keyword>
<comment type="similarity">
    <text evidence="2 12 13">Belongs to the RecF family.</text>
</comment>
<dbReference type="Gene3D" id="3.40.50.300">
    <property type="entry name" value="P-loop containing nucleotide triphosphate hydrolases"/>
    <property type="match status" value="1"/>
</dbReference>
<keyword evidence="11 12" id="KW-0742">SOS response</keyword>
<dbReference type="InterPro" id="IPR003395">
    <property type="entry name" value="RecF/RecN/SMC_N"/>
</dbReference>
<evidence type="ECO:0000256" key="7">
    <source>
        <dbReference type="ARBA" id="ARBA00022763"/>
    </source>
</evidence>
<sequence length="361" mass="41753">MYIKNLKLLNFRNYDILDIDFNSNVNIITGDNAQGKTNILESIYYCSLGKSHRTSKDKELIKWEKDEAYISLYVCKKRLDKKIEIKIFKGGKKGININSIKLKKISELFGIFNVVMFSPEDLKIVKDSPSYRRRFLDIELSRLNSNYYYNLVQYHKVLEQRNISLKNKSLIKSGIIEVYDNQLSKLGAYLIKQRDGYLRDLNKKGKLIHRDITDKKEDIEFQYLTSVKNVSKASEELQDEFEKNRQKDIEKGNTSVGPHRDDFSIKINGIDTRSFGSQGQQRTAILTIKFASIEIIKSITEEAPVLLLDDVLSELDIKRQQYILNALDGIQTLITCTGIGDIKSYIKKDFKIFEISNGELV</sequence>
<dbReference type="Gene3D" id="1.20.1050.90">
    <property type="entry name" value="RecF/RecN/SMC, N-terminal domain"/>
    <property type="match status" value="1"/>
</dbReference>
<evidence type="ECO:0000256" key="11">
    <source>
        <dbReference type="ARBA" id="ARBA00023236"/>
    </source>
</evidence>
<gene>
    <name evidence="12 15" type="primary">recF</name>
    <name evidence="15" type="ORF">ACJDT4_06635</name>
</gene>
<comment type="subcellular location">
    <subcellularLocation>
        <location evidence="1 12 13">Cytoplasm</location>
    </subcellularLocation>
</comment>